<reference evidence="13 14" key="1">
    <citation type="journal article" date="2011" name="Proc. Natl. Acad. Sci. U.S.A.">
        <title>Comparative genomics of xylose-fermenting fungi for enhanced biofuel production.</title>
        <authorList>
            <person name="Wohlbach D.J."/>
            <person name="Kuo A."/>
            <person name="Sato T.K."/>
            <person name="Potts K.M."/>
            <person name="Salamov A.A."/>
            <person name="LaButti K.M."/>
            <person name="Sun H."/>
            <person name="Clum A."/>
            <person name="Pangilinan J.L."/>
            <person name="Lindquist E.A."/>
            <person name="Lucas S."/>
            <person name="Lapidus A."/>
            <person name="Jin M."/>
            <person name="Gunawan C."/>
            <person name="Balan V."/>
            <person name="Dale B.E."/>
            <person name="Jeffries T.W."/>
            <person name="Zinkel R."/>
            <person name="Barry K.W."/>
            <person name="Grigoriev I.V."/>
            <person name="Gasch A.P."/>
        </authorList>
    </citation>
    <scope>NUCLEOTIDE SEQUENCE [LARGE SCALE GENOMIC DNA]</scope>
    <source>
        <strain evidence="14">NRRL Y-27907 / 11-Y1</strain>
    </source>
</reference>
<dbReference type="SMART" id="SM00968">
    <property type="entry name" value="SMC_hinge"/>
    <property type="match status" value="1"/>
</dbReference>
<dbReference type="GO" id="GO:0051301">
    <property type="term" value="P:cell division"/>
    <property type="evidence" value="ECO:0007669"/>
    <property type="project" value="UniProtKB-KW"/>
</dbReference>
<dbReference type="FunCoup" id="G3AHY6">
    <property type="interactions" value="757"/>
</dbReference>
<dbReference type="eggNOG" id="KOG0018">
    <property type="taxonomic scope" value="Eukaryota"/>
</dbReference>
<evidence type="ECO:0000256" key="6">
    <source>
        <dbReference type="ARBA" id="ARBA00022776"/>
    </source>
</evidence>
<dbReference type="Proteomes" id="UP000000709">
    <property type="component" value="Unassembled WGS sequence"/>
</dbReference>
<dbReference type="RefSeq" id="XP_007373884.1">
    <property type="nucleotide sequence ID" value="XM_007373822.1"/>
</dbReference>
<dbReference type="Pfam" id="PF02463">
    <property type="entry name" value="SMC_N"/>
    <property type="match status" value="1"/>
</dbReference>
<keyword evidence="9" id="KW-0131">Cell cycle</keyword>
<feature type="coiled-coil region" evidence="11">
    <location>
        <begin position="325"/>
        <end position="359"/>
    </location>
</feature>
<dbReference type="HOGENOM" id="CLU_001042_0_1_1"/>
<keyword evidence="6" id="KW-0498">Mitosis</keyword>
<keyword evidence="8 10" id="KW-0539">Nucleus</keyword>
<dbReference type="GeneID" id="18871328"/>
<dbReference type="Gene3D" id="1.20.1060.20">
    <property type="match status" value="1"/>
</dbReference>
<dbReference type="InterPro" id="IPR003395">
    <property type="entry name" value="RecF/RecN/SMC_N"/>
</dbReference>
<dbReference type="Gene3D" id="3.40.50.300">
    <property type="entry name" value="P-loop containing nucleotide triphosphate hydrolases"/>
    <property type="match status" value="2"/>
</dbReference>
<dbReference type="InterPro" id="IPR028468">
    <property type="entry name" value="Smc1_ABC"/>
</dbReference>
<dbReference type="STRING" id="619300.G3AHY6"/>
<proteinExistence type="inferred from homology"/>
<dbReference type="SUPFAM" id="SSF75553">
    <property type="entry name" value="Smc hinge domain"/>
    <property type="match status" value="1"/>
</dbReference>
<dbReference type="OrthoDB" id="5575062at2759"/>
<dbReference type="CDD" id="cd03275">
    <property type="entry name" value="ABC_SMC1_euk"/>
    <property type="match status" value="2"/>
</dbReference>
<dbReference type="GO" id="GO:0003690">
    <property type="term" value="F:double-stranded DNA binding"/>
    <property type="evidence" value="ECO:0007669"/>
    <property type="project" value="EnsemblFungi"/>
</dbReference>
<dbReference type="InParanoid" id="G3AHY6"/>
<name>G3AHY6_SPAPN</name>
<evidence type="ECO:0000256" key="1">
    <source>
        <dbReference type="ARBA" id="ARBA00004123"/>
    </source>
</evidence>
<feature type="coiled-coil region" evidence="11">
    <location>
        <begin position="826"/>
        <end position="930"/>
    </location>
</feature>
<evidence type="ECO:0000256" key="11">
    <source>
        <dbReference type="SAM" id="Coils"/>
    </source>
</evidence>
<gene>
    <name evidence="13" type="ORF">SPAPADRAFT_49353</name>
</gene>
<dbReference type="GO" id="GO:0016887">
    <property type="term" value="F:ATP hydrolysis activity"/>
    <property type="evidence" value="ECO:0007669"/>
    <property type="project" value="InterPro"/>
</dbReference>
<evidence type="ECO:0000256" key="5">
    <source>
        <dbReference type="ARBA" id="ARBA00022618"/>
    </source>
</evidence>
<dbReference type="GO" id="GO:0007064">
    <property type="term" value="P:mitotic sister chromatid cohesion"/>
    <property type="evidence" value="ECO:0007669"/>
    <property type="project" value="EnsemblFungi"/>
</dbReference>
<dbReference type="AlphaFoldDB" id="G3AHY6"/>
<keyword evidence="4" id="KW-0158">Chromosome</keyword>
<dbReference type="PIRSF" id="PIRSF005719">
    <property type="entry name" value="SMC"/>
    <property type="match status" value="1"/>
</dbReference>
<evidence type="ECO:0000313" key="14">
    <source>
        <dbReference type="Proteomes" id="UP000000709"/>
    </source>
</evidence>
<dbReference type="GO" id="GO:0005524">
    <property type="term" value="F:ATP binding"/>
    <property type="evidence" value="ECO:0007669"/>
    <property type="project" value="InterPro"/>
</dbReference>
<dbReference type="PANTHER" id="PTHR18937">
    <property type="entry name" value="STRUCTURAL MAINTENANCE OF CHROMOSOMES SMC FAMILY MEMBER"/>
    <property type="match status" value="1"/>
</dbReference>
<comment type="similarity">
    <text evidence="3">Belongs to the SMC family. SMC1 subfamily.</text>
</comment>
<keyword evidence="5" id="KW-0132">Cell division</keyword>
<evidence type="ECO:0000259" key="12">
    <source>
        <dbReference type="SMART" id="SM00968"/>
    </source>
</evidence>
<feature type="coiled-coil region" evidence="11">
    <location>
        <begin position="205"/>
        <end position="279"/>
    </location>
</feature>
<dbReference type="GO" id="GO:0042802">
    <property type="term" value="F:identical protein binding"/>
    <property type="evidence" value="ECO:0007669"/>
    <property type="project" value="EnsemblFungi"/>
</dbReference>
<keyword evidence="14" id="KW-1185">Reference proteome</keyword>
<evidence type="ECO:0000256" key="2">
    <source>
        <dbReference type="ARBA" id="ARBA00004286"/>
    </source>
</evidence>
<dbReference type="Gene3D" id="3.30.70.1620">
    <property type="match status" value="1"/>
</dbReference>
<evidence type="ECO:0000256" key="3">
    <source>
        <dbReference type="ARBA" id="ARBA00005597"/>
    </source>
</evidence>
<keyword evidence="7 11" id="KW-0175">Coiled coil</keyword>
<dbReference type="OMA" id="KHMDFQR"/>
<sequence>MGRLIGLELYNFKSYKGKTSIGFGTSFFTSIIGPNGSGKSNMMDAISFVLGVKSSQLRSQNLSDLIYRGRKENVDEDTTINSTDQDPTTAYVMAVYEKDSGEILKLKRAITVSGTSDYRINGRSVTLLNYSKVLKQENILIKARNFLVFQGDIEQLASQSPKDLTSTIEQISGSDEYIQEFEKLKEESERAREFSSSVFTRKRTLNSESKQYKEQLAEQREFEEKLVLKGDAIKKIHLYKLYHNEKKHDLLKQEIKDKKNELKERKRDLQTKEKTYETIMSEYSSVALDLKRIKQKIDTSDMKVESTKRDLIPIEATKRALASKISSRRTKIKDLEKDIANQKQQVSVIESQLRDAERLSREFEQSNVDSDISISPEAQREYSELRSKFLATDESRLEQDLTLLSNEKEKINANIVNIQSQKEHAEATVREIESLVVSELKSKYDDINTEINNTLELKAQKEELRKSLIKKKNDLESKRKQLDIQYFDVLSKINESRAQQQESSKQKQLRENVSMLQQSFPTGAVKGLVYELVRPSASKYEQALATMLGRNFDAIIVQTSAVAHKAIEMLKERRAGVATFIPLDTIDVDPVNLHHLRSLATPGLDIMEYEDKSLENAMNYIAGDALIVENMTVARQLKWTGGSRVQNKLITLQGSVIHKSGFMTGGGSSQKSTVVLNWDKRELSRLNEVKDDLDIQIRKVEDEMPTTAEISSLTDEISQFDNKLVVLRDERDNKERVIKDRESEIEFQKSLSLGFIDAIAQKRNELKKLDVKMKHISDEIKLAKEDIFGEFCEKYGFVNGIEDYEKTHGNTLRTRAKERVQYSKAISTLANKLEFEQERCKKTQERKASLESKLVDLEHEFDEVLKAKTELEETLDSTEAENEVMKQELITITNSTQAKLKTAKLIESDVQEAQAEFDSTNRELLQIEERLLKVDSERATALVNCKIENINLPLNDGDLESIPVGEKSQEAIDEIYKLEIDYSLLDERFKEAYNIHLESELAASLQTILDQIEQLTPNAKAQERLQEVQAKLTEQDRDFTVARQRERQINKKFEEIKEERHKKFMDAFNHISSQIDGIYKELTKSAVAPMGGSAYLTLEDSEMPYLSGIKYHAMPPMKRFQDIENLSGGEKSMAALALLFAIHSYQPSPFFVLDEIDASLDYANVMKIGNYIRKNAGPNFQFIVISLKNSLFERSDSLVGIYREQRENSSKTVSLDLRDYPEEEVALTASV</sequence>
<evidence type="ECO:0000256" key="10">
    <source>
        <dbReference type="PIRNR" id="PIRNR005719"/>
    </source>
</evidence>
<dbReference type="GO" id="GO:0005634">
    <property type="term" value="C:nucleus"/>
    <property type="evidence" value="ECO:0007669"/>
    <property type="project" value="UniProtKB-SubCell"/>
</dbReference>
<dbReference type="Pfam" id="PF06470">
    <property type="entry name" value="SMC_hinge"/>
    <property type="match status" value="1"/>
</dbReference>
<evidence type="ECO:0000256" key="9">
    <source>
        <dbReference type="ARBA" id="ARBA00023306"/>
    </source>
</evidence>
<dbReference type="KEGG" id="spaa:SPAPADRAFT_49353"/>
<evidence type="ECO:0000256" key="8">
    <source>
        <dbReference type="ARBA" id="ARBA00023242"/>
    </source>
</evidence>
<comment type="subcellular location">
    <subcellularLocation>
        <location evidence="2">Chromosome</location>
    </subcellularLocation>
    <subcellularLocation>
        <location evidence="1 10">Nucleus</location>
    </subcellularLocation>
</comment>
<dbReference type="GO" id="GO:0030892">
    <property type="term" value="C:mitotic cohesin complex"/>
    <property type="evidence" value="ECO:0007669"/>
    <property type="project" value="EnsemblFungi"/>
</dbReference>
<dbReference type="GO" id="GO:0006302">
    <property type="term" value="P:double-strand break repair"/>
    <property type="evidence" value="ECO:0007669"/>
    <property type="project" value="EnsemblFungi"/>
</dbReference>
<dbReference type="GO" id="GO:0000070">
    <property type="term" value="P:mitotic sister chromatid segregation"/>
    <property type="evidence" value="ECO:0007669"/>
    <property type="project" value="EnsemblFungi"/>
</dbReference>
<dbReference type="PANTHER" id="PTHR18937:SF12">
    <property type="entry name" value="STRUCTURAL MAINTENANCE OF CHROMOSOMES PROTEIN"/>
    <property type="match status" value="1"/>
</dbReference>
<protein>
    <recommendedName>
        <fullName evidence="10">Structural maintenance of chromosomes protein</fullName>
    </recommendedName>
</protein>
<evidence type="ECO:0000256" key="7">
    <source>
        <dbReference type="ARBA" id="ARBA00023054"/>
    </source>
</evidence>
<organism evidence="14">
    <name type="scientific">Spathaspora passalidarum (strain NRRL Y-27907 / 11-Y1)</name>
    <dbReference type="NCBI Taxonomy" id="619300"/>
    <lineage>
        <taxon>Eukaryota</taxon>
        <taxon>Fungi</taxon>
        <taxon>Dikarya</taxon>
        <taxon>Ascomycota</taxon>
        <taxon>Saccharomycotina</taxon>
        <taxon>Pichiomycetes</taxon>
        <taxon>Debaryomycetaceae</taxon>
        <taxon>Spathaspora</taxon>
    </lineage>
</organism>
<dbReference type="SUPFAM" id="SSF52540">
    <property type="entry name" value="P-loop containing nucleoside triphosphate hydrolases"/>
    <property type="match status" value="1"/>
</dbReference>
<dbReference type="GO" id="GO:0003680">
    <property type="term" value="F:minor groove of adenine-thymine-rich DNA binding"/>
    <property type="evidence" value="ECO:0007669"/>
    <property type="project" value="EnsemblFungi"/>
</dbReference>
<feature type="domain" description="SMC hinge" evidence="12">
    <location>
        <begin position="523"/>
        <end position="638"/>
    </location>
</feature>
<dbReference type="InterPro" id="IPR024704">
    <property type="entry name" value="SMC"/>
</dbReference>
<dbReference type="InterPro" id="IPR027417">
    <property type="entry name" value="P-loop_NTPase"/>
</dbReference>
<accession>G3AHY6</accession>
<dbReference type="InterPro" id="IPR036277">
    <property type="entry name" value="SMC_hinge_sf"/>
</dbReference>
<evidence type="ECO:0000256" key="4">
    <source>
        <dbReference type="ARBA" id="ARBA00022454"/>
    </source>
</evidence>
<feature type="coiled-coil region" evidence="11">
    <location>
        <begin position="394"/>
        <end position="485"/>
    </location>
</feature>
<dbReference type="InterPro" id="IPR010935">
    <property type="entry name" value="SMC_hinge"/>
</dbReference>
<dbReference type="EMBL" id="GL996500">
    <property type="protein sequence ID" value="EGW34300.1"/>
    <property type="molecule type" value="Genomic_DNA"/>
</dbReference>
<feature type="coiled-coil region" evidence="11">
    <location>
        <begin position="683"/>
        <end position="786"/>
    </location>
</feature>
<evidence type="ECO:0000313" key="13">
    <source>
        <dbReference type="EMBL" id="EGW34300.1"/>
    </source>
</evidence>